<keyword evidence="6" id="KW-1133">Transmembrane helix</keyword>
<dbReference type="NCBIfam" id="NF037955">
    <property type="entry name" value="mfs"/>
    <property type="match status" value="1"/>
</dbReference>
<evidence type="ECO:0000313" key="10">
    <source>
        <dbReference type="Proteomes" id="UP000178776"/>
    </source>
</evidence>
<evidence type="ECO:0000313" key="9">
    <source>
        <dbReference type="EMBL" id="AOZ49319.1"/>
    </source>
</evidence>
<dbReference type="GO" id="GO:0015528">
    <property type="term" value="F:lactose:proton symporter activity"/>
    <property type="evidence" value="ECO:0007669"/>
    <property type="project" value="TreeGrafter"/>
</dbReference>
<evidence type="ECO:0000259" key="8">
    <source>
        <dbReference type="Pfam" id="PF12832"/>
    </source>
</evidence>
<dbReference type="Gene3D" id="1.20.1250.20">
    <property type="entry name" value="MFS general substrate transporter like domains"/>
    <property type="match status" value="2"/>
</dbReference>
<accession>A0A1D9LDH3</accession>
<evidence type="ECO:0000256" key="5">
    <source>
        <dbReference type="ARBA" id="ARBA00022692"/>
    </source>
</evidence>
<keyword evidence="2" id="KW-0813">Transport</keyword>
<dbReference type="Pfam" id="PF12832">
    <property type="entry name" value="MFS_1_like"/>
    <property type="match status" value="1"/>
</dbReference>
<dbReference type="InterPro" id="IPR036259">
    <property type="entry name" value="MFS_trans_sf"/>
</dbReference>
<dbReference type="PANTHER" id="PTHR23522">
    <property type="entry name" value="BLL5896 PROTEIN"/>
    <property type="match status" value="1"/>
</dbReference>
<evidence type="ECO:0000256" key="3">
    <source>
        <dbReference type="ARBA" id="ARBA00022475"/>
    </source>
</evidence>
<dbReference type="InterPro" id="IPR024989">
    <property type="entry name" value="MFS_assoc_dom"/>
</dbReference>
<dbReference type="PIRSF" id="PIRSF004925">
    <property type="entry name" value="HcaT"/>
    <property type="match status" value="1"/>
</dbReference>
<dbReference type="KEGG" id="cvc:BKX93_04415"/>
<reference evidence="9 10" key="1">
    <citation type="submission" date="2016-10" db="EMBL/GenBank/DDBJ databases">
        <title>Chromobacterium muskegensis sp. nov., an insecticidal bacterium isolated from Sphagnum bogs.</title>
        <authorList>
            <person name="Sparks M.E."/>
            <person name="Blackburn M.B."/>
            <person name="Gundersen-Rindal D.E."/>
            <person name="Mitchell A."/>
            <person name="Farrar R."/>
            <person name="Kuhar D."/>
        </authorList>
    </citation>
    <scope>NUCLEOTIDE SEQUENCE [LARGE SCALE GENOMIC DNA]</scope>
    <source>
        <strain evidence="9 10">21-1</strain>
    </source>
</reference>
<keyword evidence="7" id="KW-0472">Membrane</keyword>
<proteinExistence type="predicted"/>
<keyword evidence="4" id="KW-0997">Cell inner membrane</keyword>
<name>A0A1D9LDH3_9NEIS</name>
<dbReference type="GO" id="GO:0005886">
    <property type="term" value="C:plasma membrane"/>
    <property type="evidence" value="ECO:0007669"/>
    <property type="project" value="UniProtKB-SubCell"/>
</dbReference>
<dbReference type="RefSeq" id="WP_052729303.1">
    <property type="nucleotide sequence ID" value="NZ_CP017707.1"/>
</dbReference>
<dbReference type="GO" id="GO:0030395">
    <property type="term" value="F:lactose binding"/>
    <property type="evidence" value="ECO:0007669"/>
    <property type="project" value="TreeGrafter"/>
</dbReference>
<dbReference type="PANTHER" id="PTHR23522:SF10">
    <property type="entry name" value="3-PHENYLPROPIONIC ACID TRANSPORTER-RELATED"/>
    <property type="match status" value="1"/>
</dbReference>
<protein>
    <submittedName>
        <fullName evidence="9">MFS transporter</fullName>
    </submittedName>
</protein>
<dbReference type="SUPFAM" id="SSF103473">
    <property type="entry name" value="MFS general substrate transporter"/>
    <property type="match status" value="1"/>
</dbReference>
<dbReference type="GeneID" id="68840454"/>
<evidence type="ECO:0000256" key="6">
    <source>
        <dbReference type="ARBA" id="ARBA00022989"/>
    </source>
</evidence>
<evidence type="ECO:0000256" key="4">
    <source>
        <dbReference type="ARBA" id="ARBA00022519"/>
    </source>
</evidence>
<feature type="domain" description="Major facilitator superfamily associated" evidence="8">
    <location>
        <begin position="4"/>
        <end position="357"/>
    </location>
</feature>
<comment type="subcellular location">
    <subcellularLocation>
        <location evidence="1">Cell inner membrane</location>
        <topology evidence="1">Multi-pass membrane protein</topology>
    </subcellularLocation>
</comment>
<evidence type="ECO:0000256" key="7">
    <source>
        <dbReference type="ARBA" id="ARBA00023136"/>
    </source>
</evidence>
<dbReference type="AlphaFoldDB" id="A0A1D9LDH3"/>
<dbReference type="InterPro" id="IPR026032">
    <property type="entry name" value="HcaT-like"/>
</dbReference>
<keyword evidence="3" id="KW-1003">Cell membrane</keyword>
<dbReference type="STRING" id="1108595.BKX93_04415"/>
<dbReference type="Proteomes" id="UP000178776">
    <property type="component" value="Chromosome"/>
</dbReference>
<organism evidence="9 10">
    <name type="scientific">Chromobacterium vaccinii</name>
    <dbReference type="NCBI Taxonomy" id="1108595"/>
    <lineage>
        <taxon>Bacteria</taxon>
        <taxon>Pseudomonadati</taxon>
        <taxon>Pseudomonadota</taxon>
        <taxon>Betaproteobacteria</taxon>
        <taxon>Neisseriales</taxon>
        <taxon>Chromobacteriaceae</taxon>
        <taxon>Chromobacterium</taxon>
    </lineage>
</organism>
<dbReference type="EMBL" id="CP017707">
    <property type="protein sequence ID" value="AOZ49319.1"/>
    <property type="molecule type" value="Genomic_DNA"/>
</dbReference>
<gene>
    <name evidence="9" type="ORF">BKX93_04415</name>
</gene>
<evidence type="ECO:0000256" key="2">
    <source>
        <dbReference type="ARBA" id="ARBA00022448"/>
    </source>
</evidence>
<keyword evidence="5" id="KW-0812">Transmembrane</keyword>
<evidence type="ECO:0000256" key="1">
    <source>
        <dbReference type="ARBA" id="ARBA00004429"/>
    </source>
</evidence>
<sequence>MQSLWPFASFYFTYFTFQGMFSPFWGLYLQSLSFSAWQISVLMALSTLARIVAPGFWGWLADRSGRRRNIIVTTSVLSAASFCLVGLHDGFWWIFVSLAVSHFFWAAALPLVEASTAYLTRDNPGRYSRVRVWGSIGFVCLAMSGGYLLDWLGIAATPWIVSALLAGVALAAFKVPEVVPQGKPKPAGPIWDTLKKPAVMALFACCFLQAFAHGPYYTFYSLGLKAFGYDKAAVGVLWALGVVFEVGVFMLMPRIMRRFGLEALMLASLSAAVLRFGLIATCLASPGVAAFAQALHALTYALHHASAIGLINRMFAEQHHGRAQGLYIVASFGVGGSGGGLIGGLVWPHGGVMPTFAMSAVAALIGVLVCLRWLRPAGKLRAASPV</sequence>